<accession>A0A9P6ANA5</accession>
<evidence type="ECO:0000256" key="5">
    <source>
        <dbReference type="PIRSR" id="PIRSR005902-1"/>
    </source>
</evidence>
<comment type="caution">
    <text evidence="6">The sequence shown here is derived from an EMBL/GenBank/DDBJ whole genome shotgun (WGS) entry which is preliminary data.</text>
</comment>
<dbReference type="EMBL" id="MU129047">
    <property type="protein sequence ID" value="KAF9508917.1"/>
    <property type="molecule type" value="Genomic_DNA"/>
</dbReference>
<name>A0A9P6ANA5_9AGAM</name>
<dbReference type="InterPro" id="IPR001130">
    <property type="entry name" value="TatD-like"/>
</dbReference>
<dbReference type="InterPro" id="IPR032466">
    <property type="entry name" value="Metal_Hydrolase"/>
</dbReference>
<keyword evidence="2" id="KW-0540">Nuclease</keyword>
<dbReference type="InterPro" id="IPR050891">
    <property type="entry name" value="TatD-type_Hydrolase"/>
</dbReference>
<dbReference type="PANTHER" id="PTHR10060">
    <property type="entry name" value="TATD FAMILY DEOXYRIBONUCLEASE"/>
    <property type="match status" value="1"/>
</dbReference>
<evidence type="ECO:0000256" key="2">
    <source>
        <dbReference type="ARBA" id="ARBA00022722"/>
    </source>
</evidence>
<dbReference type="CDD" id="cd01310">
    <property type="entry name" value="TatD_DNAse"/>
    <property type="match status" value="1"/>
</dbReference>
<evidence type="ECO:0000313" key="7">
    <source>
        <dbReference type="Proteomes" id="UP000886523"/>
    </source>
</evidence>
<evidence type="ECO:0000256" key="3">
    <source>
        <dbReference type="ARBA" id="ARBA00022723"/>
    </source>
</evidence>
<evidence type="ECO:0000256" key="1">
    <source>
        <dbReference type="ARBA" id="ARBA00009275"/>
    </source>
</evidence>
<dbReference type="GO" id="GO:0005829">
    <property type="term" value="C:cytosol"/>
    <property type="evidence" value="ECO:0007669"/>
    <property type="project" value="TreeGrafter"/>
</dbReference>
<dbReference type="Pfam" id="PF01026">
    <property type="entry name" value="TatD_DNase"/>
    <property type="match status" value="1"/>
</dbReference>
<evidence type="ECO:0008006" key="8">
    <source>
        <dbReference type="Google" id="ProtNLM"/>
    </source>
</evidence>
<proteinExistence type="inferred from homology"/>
<organism evidence="6 7">
    <name type="scientific">Hydnum rufescens UP504</name>
    <dbReference type="NCBI Taxonomy" id="1448309"/>
    <lineage>
        <taxon>Eukaryota</taxon>
        <taxon>Fungi</taxon>
        <taxon>Dikarya</taxon>
        <taxon>Basidiomycota</taxon>
        <taxon>Agaricomycotina</taxon>
        <taxon>Agaricomycetes</taxon>
        <taxon>Cantharellales</taxon>
        <taxon>Hydnaceae</taxon>
        <taxon>Hydnum</taxon>
    </lineage>
</organism>
<dbReference type="SUPFAM" id="SSF51556">
    <property type="entry name" value="Metallo-dependent hydrolases"/>
    <property type="match status" value="1"/>
</dbReference>
<protein>
    <recommendedName>
        <fullName evidence="8">Mg-dependent DNase</fullName>
    </recommendedName>
</protein>
<keyword evidence="7" id="KW-1185">Reference proteome</keyword>
<evidence type="ECO:0000313" key="6">
    <source>
        <dbReference type="EMBL" id="KAF9508917.1"/>
    </source>
</evidence>
<sequence length="326" mass="35597">MTDIGVNLTDPVFRGVHRGTRKHPDDLRHMIERSAAAGVKSMIITGGLAAEFGLYATAGCHPTRSKEFEDYRGGPAAYLDALDKLIHSHLEGKGRAVAIGECGLDYDRLHFADKATQQTHFRSQLSLAKKYRLPLFLHSRAAHPDFVRILTEEGFSKNGGRDLGARGGVVHSFTGTLEEVNELVAMGFHISVNGCGLKTKENMETTKSIPLDRLMLETDAPWCTMTSSHASKTPLASLPASLSALFFPPSCRPEKFQVGQTVKGRNEPCAIGGVAWAIATLREETIEAVSEAAWKNTMELFGLDDLYYHTIVGLLLFKESGSPVKV</sequence>
<feature type="binding site" evidence="5">
    <location>
        <position position="138"/>
    </location>
    <ligand>
        <name>a divalent metal cation</name>
        <dbReference type="ChEBI" id="CHEBI:60240"/>
        <label>2</label>
    </ligand>
</feature>
<dbReference type="PIRSF" id="PIRSF005902">
    <property type="entry name" value="DNase_TatD"/>
    <property type="match status" value="1"/>
</dbReference>
<feature type="binding site" evidence="5">
    <location>
        <position position="101"/>
    </location>
    <ligand>
        <name>a divalent metal cation</name>
        <dbReference type="ChEBI" id="CHEBI:60240"/>
        <label>1</label>
    </ligand>
</feature>
<dbReference type="GO" id="GO:0008296">
    <property type="term" value="F:3'-5'-DNA exonuclease activity"/>
    <property type="evidence" value="ECO:0007669"/>
    <property type="project" value="TreeGrafter"/>
</dbReference>
<evidence type="ECO:0000256" key="4">
    <source>
        <dbReference type="ARBA" id="ARBA00022801"/>
    </source>
</evidence>
<dbReference type="OrthoDB" id="6079689at2759"/>
<feature type="binding site" evidence="5">
    <location>
        <position position="219"/>
    </location>
    <ligand>
        <name>a divalent metal cation</name>
        <dbReference type="ChEBI" id="CHEBI:60240"/>
        <label>1</label>
    </ligand>
</feature>
<dbReference type="AlphaFoldDB" id="A0A9P6ANA5"/>
<keyword evidence="4" id="KW-0378">Hydrolase</keyword>
<dbReference type="PANTHER" id="PTHR10060:SF15">
    <property type="entry name" value="DEOXYRIBONUCLEASE TATDN1"/>
    <property type="match status" value="1"/>
</dbReference>
<comment type="similarity">
    <text evidence="1">Belongs to the metallo-dependent hydrolases superfamily. TatD-type hydrolase family.</text>
</comment>
<feature type="binding site" evidence="5">
    <location>
        <position position="171"/>
    </location>
    <ligand>
        <name>a divalent metal cation</name>
        <dbReference type="ChEBI" id="CHEBI:60240"/>
        <label>2</label>
    </ligand>
</feature>
<reference evidence="6" key="1">
    <citation type="journal article" date="2020" name="Nat. Commun.">
        <title>Large-scale genome sequencing of mycorrhizal fungi provides insights into the early evolution of symbiotic traits.</title>
        <authorList>
            <person name="Miyauchi S."/>
            <person name="Kiss E."/>
            <person name="Kuo A."/>
            <person name="Drula E."/>
            <person name="Kohler A."/>
            <person name="Sanchez-Garcia M."/>
            <person name="Morin E."/>
            <person name="Andreopoulos B."/>
            <person name="Barry K.W."/>
            <person name="Bonito G."/>
            <person name="Buee M."/>
            <person name="Carver A."/>
            <person name="Chen C."/>
            <person name="Cichocki N."/>
            <person name="Clum A."/>
            <person name="Culley D."/>
            <person name="Crous P.W."/>
            <person name="Fauchery L."/>
            <person name="Girlanda M."/>
            <person name="Hayes R.D."/>
            <person name="Keri Z."/>
            <person name="LaButti K."/>
            <person name="Lipzen A."/>
            <person name="Lombard V."/>
            <person name="Magnuson J."/>
            <person name="Maillard F."/>
            <person name="Murat C."/>
            <person name="Nolan M."/>
            <person name="Ohm R.A."/>
            <person name="Pangilinan J."/>
            <person name="Pereira M.F."/>
            <person name="Perotto S."/>
            <person name="Peter M."/>
            <person name="Pfister S."/>
            <person name="Riley R."/>
            <person name="Sitrit Y."/>
            <person name="Stielow J.B."/>
            <person name="Szollosi G."/>
            <person name="Zifcakova L."/>
            <person name="Stursova M."/>
            <person name="Spatafora J.W."/>
            <person name="Tedersoo L."/>
            <person name="Vaario L.M."/>
            <person name="Yamada A."/>
            <person name="Yan M."/>
            <person name="Wang P."/>
            <person name="Xu J."/>
            <person name="Bruns T."/>
            <person name="Baldrian P."/>
            <person name="Vilgalys R."/>
            <person name="Dunand C."/>
            <person name="Henrissat B."/>
            <person name="Grigoriev I.V."/>
            <person name="Hibbett D."/>
            <person name="Nagy L.G."/>
            <person name="Martin F.M."/>
        </authorList>
    </citation>
    <scope>NUCLEOTIDE SEQUENCE</scope>
    <source>
        <strain evidence="6">UP504</strain>
    </source>
</reference>
<gene>
    <name evidence="6" type="ORF">BS47DRAFT_1373593</name>
</gene>
<dbReference type="GO" id="GO:0046872">
    <property type="term" value="F:metal ion binding"/>
    <property type="evidence" value="ECO:0007669"/>
    <property type="project" value="UniProtKB-KW"/>
</dbReference>
<dbReference type="Proteomes" id="UP000886523">
    <property type="component" value="Unassembled WGS sequence"/>
</dbReference>
<keyword evidence="3 5" id="KW-0479">Metal-binding</keyword>
<dbReference type="Gene3D" id="3.20.20.140">
    <property type="entry name" value="Metal-dependent hydrolases"/>
    <property type="match status" value="1"/>
</dbReference>